<dbReference type="Gene3D" id="3.40.50.1820">
    <property type="entry name" value="alpha/beta hydrolase"/>
    <property type="match status" value="1"/>
</dbReference>
<evidence type="ECO:0000313" key="7">
    <source>
        <dbReference type="Proteomes" id="UP001244011"/>
    </source>
</evidence>
<evidence type="ECO:0008006" key="8">
    <source>
        <dbReference type="Google" id="ProtNLM"/>
    </source>
</evidence>
<feature type="region of interest" description="Disordered" evidence="2">
    <location>
        <begin position="1"/>
        <end position="27"/>
    </location>
</feature>
<dbReference type="SUPFAM" id="SSF101908">
    <property type="entry name" value="Putative isomerase YbhE"/>
    <property type="match status" value="1"/>
</dbReference>
<dbReference type="EMBL" id="MU838997">
    <property type="protein sequence ID" value="KAK1772835.1"/>
    <property type="molecule type" value="Genomic_DNA"/>
</dbReference>
<evidence type="ECO:0000259" key="3">
    <source>
        <dbReference type="Pfam" id="PF00561"/>
    </source>
</evidence>
<dbReference type="SUPFAM" id="SSF53474">
    <property type="entry name" value="alpha/beta-Hydrolases"/>
    <property type="match status" value="1"/>
</dbReference>
<evidence type="ECO:0000313" key="6">
    <source>
        <dbReference type="EMBL" id="KAK1772835.1"/>
    </source>
</evidence>
<keyword evidence="7" id="KW-1185">Reference proteome</keyword>
<evidence type="ECO:0000259" key="5">
    <source>
        <dbReference type="Pfam" id="PF24883"/>
    </source>
</evidence>
<dbReference type="InterPro" id="IPR011047">
    <property type="entry name" value="Quinoprotein_ADH-like_sf"/>
</dbReference>
<dbReference type="Proteomes" id="UP001244011">
    <property type="component" value="Unassembled WGS sequence"/>
</dbReference>
<feature type="domain" description="GPI inositol-deacylase winged helix" evidence="4">
    <location>
        <begin position="640"/>
        <end position="718"/>
    </location>
</feature>
<dbReference type="InterPro" id="IPR015943">
    <property type="entry name" value="WD40/YVTN_repeat-like_dom_sf"/>
</dbReference>
<dbReference type="InterPro" id="IPR001680">
    <property type="entry name" value="WD40_rpt"/>
</dbReference>
<sequence>MMPDRSPQHEQQQHQQHPEPPRSRSSSLVFIQNRLRRLRSAPEKRELAELPVDVRGPLGLNLLHEPSEPCIDFIFIHGLGGGSRKTWSHAPGRGFFWPKEWLPSETGFKHARIHSYGYNSDWAGSKRSNLTVHDFGQAFLADMLNAPSLRKNGDTPIVIVAHSMGGLVAKKAYLLATRDPIYEGIARRVHSMYFLGTPHRGASACQLLKTYLTASVGAGEKAFIDQLLPGSEVLQTINEEFRHVCKNVKMWSFFEGQPTSVGLRSLIIVDRESAVIGLPDEHVQFLNADHRHVCKFESPADPNYITLQRCFLTTIDDIERGAIFRRQDEYKAQMSIVSSILEVDQRPEAELLLVTEKQQQGSCQWLTNHEKFQEWLDGPNELAPVSPGKKSMQNHCRRLFWLNGRPGTGKTVCAGHIVRYLDACNVDCSFYFFKHSDKEKSTVSELLRSLAFQMAASNFEVRQVLLAMAHGNERVSKDDHNMIWNSLFLGRLLRLDFSQPQVWVIDALDECSHKGLATLVQMLSKIDSRARLRIFVTSRPGGHVERLLRQDTAPVIEVPVEAENSLGDIELFIKTRWPHVENRLLVSEVLSKSNGIFLWASLIMTRMEEAYSIEDMEEVIRQVPSEMNDFYSRIVETLAISQSAEIAKCILKWVICSPRPLTTDEIKEIVRLDINRTLTTSDRQLEALCGHLIFVDKMARVQVLHQTISAYLTQDSRSEGVVSREGQSSTFRIARAEAHARAAELCLIQLAGKELSPPRTRRAPTPGTQPRVSLFLEYSRTYFAHHLARSSAALDSPLLLLSGFLRTNILSWIEITARTGSLSLLTKTAENLRAYLGRRAKYRPPLGSDVKLVEDWVNDLIHIAVAFGPNLLDSPSAIYFLVPLLCPLASIIHKQCAKPSKALKVLGSCEEDWDDRLSCFVYPTDALSVATCSQFLAVGLANGDIVLYDSENFEVTATLSHGQQVRHVAFGTLSSVLASCSPRRLKLWSKEHTCLWTANLDTIPLDLTFGSDDSELFLPNRESSVSVFSTADGSPAEELVLHSTSDSDSSDGENQAGNWVPPSLIRICPAQQLAALLYRSSTITIWDTERGEKLGIFEKDGCEDVYGAPQALDAVFNPVSELELLAIAYKDGDLVTCNPWTLEQVCLYEISVQVLAASPDGRTLATGDNLGVIHLFFFETLRPMYRITALEDRMMGIVFATDGLRFFDVRGGACNVWEPSVLVRRGAGSDDSSSEPLSEELPPQYVATASARMLEDARVIATTAQTARGDYLFCGRGDGTVDVVELATGVAVETLAHHAKGVSISHLEWNDEKSLLVSVDLSSRFIISNFSAAPGPKSRWERVGSQIDCRVSGTVSQVLVAPDGSRVLISTASEDELRDTANGCVLKSEPSPGPNRGWMTHPTEPSWLILSHSGSLHIYEWASLSRLTPAAGLSLLASNPGPLPPFCGTWFSRAGSPYLATLLGAPNDRRRQLVLVNASKIQLSETAIAVEALKGQLCGGMKLPLGFFKSSFFFLDMKGWVCSVGLKTGVDPKFYTRHFFIPRTWQFGSDLLIRVVSRSSVVFAHRDDLVVFHGLLDLEEKVLIGDGD</sequence>
<protein>
    <recommendedName>
        <fullName evidence="8">GPI inositol-deacylase</fullName>
    </recommendedName>
</protein>
<name>A0AAJ0C9W8_9PEZI</name>
<feature type="compositionally biased region" description="Basic and acidic residues" evidence="2">
    <location>
        <begin position="1"/>
        <end position="22"/>
    </location>
</feature>
<reference evidence="6" key="1">
    <citation type="submission" date="2023-06" db="EMBL/GenBank/DDBJ databases">
        <title>Genome-scale phylogeny and comparative genomics of the fungal order Sordariales.</title>
        <authorList>
            <consortium name="Lawrence Berkeley National Laboratory"/>
            <person name="Hensen N."/>
            <person name="Bonometti L."/>
            <person name="Westerberg I."/>
            <person name="Brannstrom I.O."/>
            <person name="Guillou S."/>
            <person name="Cros-Aarteil S."/>
            <person name="Calhoun S."/>
            <person name="Haridas S."/>
            <person name="Kuo A."/>
            <person name="Mondo S."/>
            <person name="Pangilinan J."/>
            <person name="Riley R."/>
            <person name="Labutti K."/>
            <person name="Andreopoulos B."/>
            <person name="Lipzen A."/>
            <person name="Chen C."/>
            <person name="Yanf M."/>
            <person name="Daum C."/>
            <person name="Ng V."/>
            <person name="Clum A."/>
            <person name="Steindorff A."/>
            <person name="Ohm R."/>
            <person name="Martin F."/>
            <person name="Silar P."/>
            <person name="Natvig D."/>
            <person name="Lalanne C."/>
            <person name="Gautier V."/>
            <person name="Ament-Velasquez S.L."/>
            <person name="Kruys A."/>
            <person name="Hutchinson M.I."/>
            <person name="Powell A.J."/>
            <person name="Barry K."/>
            <person name="Miller A.N."/>
            <person name="Grigoriev I.V."/>
            <person name="Debuchy R."/>
            <person name="Gladieux P."/>
            <person name="Thoren M.H."/>
            <person name="Johannesson H."/>
        </authorList>
    </citation>
    <scope>NUCLEOTIDE SEQUENCE</scope>
    <source>
        <strain evidence="6">8032-3</strain>
    </source>
</reference>
<dbReference type="Gene3D" id="2.130.10.10">
    <property type="entry name" value="YVTN repeat-like/Quinoprotein amine dehydrogenase"/>
    <property type="match status" value="3"/>
</dbReference>
<dbReference type="Gene3D" id="3.40.50.300">
    <property type="entry name" value="P-loop containing nucleotide triphosphate hydrolases"/>
    <property type="match status" value="1"/>
</dbReference>
<dbReference type="SMART" id="SM00320">
    <property type="entry name" value="WD40"/>
    <property type="match status" value="4"/>
</dbReference>
<dbReference type="InterPro" id="IPR054471">
    <property type="entry name" value="GPIID_WHD"/>
</dbReference>
<dbReference type="SUPFAM" id="SSF52540">
    <property type="entry name" value="P-loop containing nucleoside triphosphate hydrolases"/>
    <property type="match status" value="1"/>
</dbReference>
<feature type="domain" description="Nephrocystin 3-like N-terminal" evidence="5">
    <location>
        <begin position="361"/>
        <end position="539"/>
    </location>
</feature>
<gene>
    <name evidence="6" type="ORF">QBC33DRAFT_522616</name>
</gene>
<evidence type="ECO:0000256" key="1">
    <source>
        <dbReference type="ARBA" id="ARBA00022737"/>
    </source>
</evidence>
<dbReference type="GeneID" id="85309738"/>
<feature type="domain" description="AB hydrolase-1" evidence="3">
    <location>
        <begin position="73"/>
        <end position="199"/>
    </location>
</feature>
<dbReference type="PANTHER" id="PTHR10039">
    <property type="entry name" value="AMELOGENIN"/>
    <property type="match status" value="1"/>
</dbReference>
<dbReference type="RefSeq" id="XP_060289048.1">
    <property type="nucleotide sequence ID" value="XM_060426551.1"/>
</dbReference>
<dbReference type="InterPro" id="IPR000073">
    <property type="entry name" value="AB_hydrolase_1"/>
</dbReference>
<dbReference type="PANTHER" id="PTHR10039:SF16">
    <property type="entry name" value="GPI INOSITOL-DEACYLASE"/>
    <property type="match status" value="1"/>
</dbReference>
<evidence type="ECO:0000256" key="2">
    <source>
        <dbReference type="SAM" id="MobiDB-lite"/>
    </source>
</evidence>
<proteinExistence type="predicted"/>
<dbReference type="InterPro" id="IPR056884">
    <property type="entry name" value="NPHP3-like_N"/>
</dbReference>
<dbReference type="InterPro" id="IPR029058">
    <property type="entry name" value="AB_hydrolase_fold"/>
</dbReference>
<dbReference type="Pfam" id="PF24883">
    <property type="entry name" value="NPHP3_N"/>
    <property type="match status" value="1"/>
</dbReference>
<dbReference type="InterPro" id="IPR027417">
    <property type="entry name" value="P-loop_NTPase"/>
</dbReference>
<dbReference type="Pfam" id="PF22939">
    <property type="entry name" value="WHD_GPIID"/>
    <property type="match status" value="1"/>
</dbReference>
<organism evidence="6 7">
    <name type="scientific">Phialemonium atrogriseum</name>
    <dbReference type="NCBI Taxonomy" id="1093897"/>
    <lineage>
        <taxon>Eukaryota</taxon>
        <taxon>Fungi</taxon>
        <taxon>Dikarya</taxon>
        <taxon>Ascomycota</taxon>
        <taxon>Pezizomycotina</taxon>
        <taxon>Sordariomycetes</taxon>
        <taxon>Sordariomycetidae</taxon>
        <taxon>Cephalothecales</taxon>
        <taxon>Cephalothecaceae</taxon>
        <taxon>Phialemonium</taxon>
    </lineage>
</organism>
<evidence type="ECO:0000259" key="4">
    <source>
        <dbReference type="Pfam" id="PF22939"/>
    </source>
</evidence>
<comment type="caution">
    <text evidence="6">The sequence shown here is derived from an EMBL/GenBank/DDBJ whole genome shotgun (WGS) entry which is preliminary data.</text>
</comment>
<dbReference type="Pfam" id="PF00561">
    <property type="entry name" value="Abhydrolase_1"/>
    <property type="match status" value="1"/>
</dbReference>
<dbReference type="SUPFAM" id="SSF50998">
    <property type="entry name" value="Quinoprotein alcohol dehydrogenase-like"/>
    <property type="match status" value="1"/>
</dbReference>
<keyword evidence="1" id="KW-0677">Repeat</keyword>
<accession>A0AAJ0C9W8</accession>